<name>H7CEL1_GRARO</name>
<evidence type="ECO:0000313" key="2">
    <source>
        <dbReference type="EMBL" id="BAL72767.1"/>
    </source>
</evidence>
<accession>H7CEL1</accession>
<keyword evidence="1" id="KW-0732">Signal</keyword>
<dbReference type="ArachnoServer" id="AS001532">
    <property type="toxin name" value="U5-theraphotoxin-Gr1e"/>
</dbReference>
<sequence length="99" mass="10523">MEFGTSSIFSSSIMKVAILVCLLCAVAVMEFASGQTACSTQEDCPDGSCCAGPSFAKRCRFYGGEMAQCEPPNRFNEYSTGCPCQEGFICSAINRCQAA</sequence>
<dbReference type="AlphaFoldDB" id="H7CEL1"/>
<dbReference type="Gene3D" id="2.10.80.10">
    <property type="entry name" value="Lipase, subunit A"/>
    <property type="match status" value="1"/>
</dbReference>
<evidence type="ECO:0000256" key="1">
    <source>
        <dbReference type="SAM" id="SignalP"/>
    </source>
</evidence>
<reference evidence="2" key="1">
    <citation type="submission" date="2011-09" db="EMBL/GenBank/DDBJ databases">
        <title>Molecular cloning and sequence analysis of the cDNAs encoding toxin-like peptides from the venom glands of tarantula Grammostola rosea.</title>
        <authorList>
            <person name="Kimura T."/>
            <person name="Ono S."/>
            <person name="Kubo T."/>
        </authorList>
    </citation>
    <scope>NUCLEOTIDE SEQUENCE</scope>
    <source>
        <tissue evidence="2">Venom gland</tissue>
    </source>
</reference>
<gene>
    <name evidence="2" type="primary">GTx3-9</name>
</gene>
<organism evidence="2">
    <name type="scientific">Grammostola rosea</name>
    <name type="common">Chilean rose tarantula</name>
    <name type="synonym">Grammostola spatulata</name>
    <dbReference type="NCBI Taxonomy" id="432528"/>
    <lineage>
        <taxon>Eukaryota</taxon>
        <taxon>Metazoa</taxon>
        <taxon>Ecdysozoa</taxon>
        <taxon>Arthropoda</taxon>
        <taxon>Chelicerata</taxon>
        <taxon>Arachnida</taxon>
        <taxon>Araneae</taxon>
        <taxon>Mygalomorphae</taxon>
        <taxon>Avicularoidea</taxon>
        <taxon>Theraphosidae</taxon>
        <taxon>Grammostola</taxon>
    </lineage>
</organism>
<feature type="signal peptide" evidence="1">
    <location>
        <begin position="1"/>
        <end position="34"/>
    </location>
</feature>
<dbReference type="EMBL" id="AB671309">
    <property type="protein sequence ID" value="BAL72767.1"/>
    <property type="molecule type" value="mRNA"/>
</dbReference>
<proteinExistence type="evidence at transcript level"/>
<feature type="chain" id="PRO_5003608555" evidence="1">
    <location>
        <begin position="35"/>
        <end position="99"/>
    </location>
</feature>
<protein>
    <submittedName>
        <fullName evidence="2">Toxin-like peptide</fullName>
    </submittedName>
</protein>